<evidence type="ECO:0000259" key="7">
    <source>
        <dbReference type="SMART" id="SM00645"/>
    </source>
</evidence>
<dbReference type="InterPro" id="IPR000668">
    <property type="entry name" value="Peptidase_C1A_C"/>
</dbReference>
<evidence type="ECO:0000256" key="1">
    <source>
        <dbReference type="ARBA" id="ARBA00008455"/>
    </source>
</evidence>
<evidence type="ECO:0008006" key="11">
    <source>
        <dbReference type="Google" id="ProtNLM"/>
    </source>
</evidence>
<gene>
    <name evidence="9" type="ORF">NQ318_004757</name>
</gene>
<dbReference type="GO" id="GO:0008234">
    <property type="term" value="F:cysteine-type peptidase activity"/>
    <property type="evidence" value="ECO:0007669"/>
    <property type="project" value="UniProtKB-KW"/>
</dbReference>
<feature type="domain" description="Peptidase C1A papain C-terminal" evidence="7">
    <location>
        <begin position="247"/>
        <end position="477"/>
    </location>
</feature>
<evidence type="ECO:0000256" key="6">
    <source>
        <dbReference type="ARBA" id="ARBA00023157"/>
    </source>
</evidence>
<evidence type="ECO:0000256" key="2">
    <source>
        <dbReference type="ARBA" id="ARBA00022670"/>
    </source>
</evidence>
<keyword evidence="5" id="KW-0865">Zymogen</keyword>
<keyword evidence="3" id="KW-0378">Hydrolase</keyword>
<organism evidence="9 10">
    <name type="scientific">Aromia moschata</name>
    <dbReference type="NCBI Taxonomy" id="1265417"/>
    <lineage>
        <taxon>Eukaryota</taxon>
        <taxon>Metazoa</taxon>
        <taxon>Ecdysozoa</taxon>
        <taxon>Arthropoda</taxon>
        <taxon>Hexapoda</taxon>
        <taxon>Insecta</taxon>
        <taxon>Pterygota</taxon>
        <taxon>Neoptera</taxon>
        <taxon>Endopterygota</taxon>
        <taxon>Coleoptera</taxon>
        <taxon>Polyphaga</taxon>
        <taxon>Cucujiformia</taxon>
        <taxon>Chrysomeloidea</taxon>
        <taxon>Cerambycidae</taxon>
        <taxon>Cerambycinae</taxon>
        <taxon>Callichromatini</taxon>
        <taxon>Aromia</taxon>
    </lineage>
</organism>
<dbReference type="InterPro" id="IPR013128">
    <property type="entry name" value="Peptidase_C1A"/>
</dbReference>
<dbReference type="Pfam" id="PF08246">
    <property type="entry name" value="Inhibitor_I29"/>
    <property type="match status" value="1"/>
</dbReference>
<evidence type="ECO:0000313" key="9">
    <source>
        <dbReference type="EMBL" id="KAJ8943316.1"/>
    </source>
</evidence>
<dbReference type="CDD" id="cd02248">
    <property type="entry name" value="Peptidase_C1A"/>
    <property type="match status" value="2"/>
</dbReference>
<proteinExistence type="inferred from homology"/>
<evidence type="ECO:0000256" key="5">
    <source>
        <dbReference type="ARBA" id="ARBA00023145"/>
    </source>
</evidence>
<dbReference type="SMART" id="SM00645">
    <property type="entry name" value="Pept_C1"/>
    <property type="match status" value="2"/>
</dbReference>
<dbReference type="EMBL" id="JAPWTK010000293">
    <property type="protein sequence ID" value="KAJ8943316.1"/>
    <property type="molecule type" value="Genomic_DNA"/>
</dbReference>
<dbReference type="SUPFAM" id="SSF54001">
    <property type="entry name" value="Cysteine proteinases"/>
    <property type="match status" value="2"/>
</dbReference>
<dbReference type="PRINTS" id="PR00705">
    <property type="entry name" value="PAPAIN"/>
</dbReference>
<name>A0AAV8XZL6_9CUCU</name>
<dbReference type="PROSITE" id="PS00640">
    <property type="entry name" value="THIOL_PROTEASE_ASN"/>
    <property type="match status" value="2"/>
</dbReference>
<keyword evidence="2" id="KW-0645">Protease</keyword>
<dbReference type="GO" id="GO:0006508">
    <property type="term" value="P:proteolysis"/>
    <property type="evidence" value="ECO:0007669"/>
    <property type="project" value="UniProtKB-KW"/>
</dbReference>
<reference evidence="9" key="1">
    <citation type="journal article" date="2023" name="Insect Mol. Biol.">
        <title>Genome sequencing provides insights into the evolution of gene families encoding plant cell wall-degrading enzymes in longhorned beetles.</title>
        <authorList>
            <person name="Shin N.R."/>
            <person name="Okamura Y."/>
            <person name="Kirsch R."/>
            <person name="Pauchet Y."/>
        </authorList>
    </citation>
    <scope>NUCLEOTIDE SEQUENCE</scope>
    <source>
        <strain evidence="9">AMC_N1</strain>
    </source>
</reference>
<dbReference type="AlphaFoldDB" id="A0AAV8XZL6"/>
<dbReference type="InterPro" id="IPR038765">
    <property type="entry name" value="Papain-like_cys_pep_sf"/>
</dbReference>
<evidence type="ECO:0000256" key="3">
    <source>
        <dbReference type="ARBA" id="ARBA00022801"/>
    </source>
</evidence>
<evidence type="ECO:0000259" key="8">
    <source>
        <dbReference type="SMART" id="SM00848"/>
    </source>
</evidence>
<accession>A0AAV8XZL6</accession>
<dbReference type="PROSITE" id="PS00639">
    <property type="entry name" value="THIOL_PROTEASE_HIS"/>
    <property type="match status" value="1"/>
</dbReference>
<dbReference type="InterPro" id="IPR039417">
    <property type="entry name" value="Peptidase_C1A_papain-like"/>
</dbReference>
<dbReference type="InterPro" id="IPR025660">
    <property type="entry name" value="Pept_his_AS"/>
</dbReference>
<evidence type="ECO:0000256" key="4">
    <source>
        <dbReference type="ARBA" id="ARBA00022807"/>
    </source>
</evidence>
<comment type="caution">
    <text evidence="9">The sequence shown here is derived from an EMBL/GenBank/DDBJ whole genome shotgun (WGS) entry which is preliminary data.</text>
</comment>
<keyword evidence="6" id="KW-1015">Disulfide bond</keyword>
<keyword evidence="10" id="KW-1185">Reference proteome</keyword>
<dbReference type="Pfam" id="PF00112">
    <property type="entry name" value="Peptidase_C1"/>
    <property type="match status" value="3"/>
</dbReference>
<evidence type="ECO:0000313" key="10">
    <source>
        <dbReference type="Proteomes" id="UP001162162"/>
    </source>
</evidence>
<dbReference type="FunFam" id="3.90.70.10:FF:000039">
    <property type="entry name" value="Cysteine proteinase 2, putative"/>
    <property type="match status" value="1"/>
</dbReference>
<dbReference type="InterPro" id="IPR025661">
    <property type="entry name" value="Pept_asp_AS"/>
</dbReference>
<keyword evidence="4" id="KW-0788">Thiol protease</keyword>
<protein>
    <recommendedName>
        <fullName evidence="11">Cathepsin L</fullName>
    </recommendedName>
</protein>
<dbReference type="PROSITE" id="PS00139">
    <property type="entry name" value="THIOL_PROTEASE_CYS"/>
    <property type="match status" value="1"/>
</dbReference>
<dbReference type="Proteomes" id="UP001162162">
    <property type="component" value="Unassembled WGS sequence"/>
</dbReference>
<dbReference type="InterPro" id="IPR013201">
    <property type="entry name" value="Prot_inhib_I29"/>
</dbReference>
<comment type="similarity">
    <text evidence="1">Belongs to the peptidase C1 family.</text>
</comment>
<sequence length="478" mass="52330">MESTQYTGALESAYAIKTGNKVYLSEQNLVDCSSLYGNSGCHGGVMEYAFNVFKASGYKTMPHGDEKALKKAVATVGPVAVGINGDFLQHYAGGIFSEGECDRVPNHGMLVVGYGSFEGTPYWILKNSWGPSWGEDGYMKMIRVHHNQCGIADAASYPTQNHGKQYRNLREEQTRYSIFQENLRKVEAHNELYAKGEKTYFMGVTAYSDLSREEYLALFNATAYAELDMEMEAATSFEDVSASAAALPDSIDWRDQGVVGEVKSQASCGGCWAFSATGAMESHYAISKQSLILLSEQYLIDCTIDIGNHGCTGGTIHRAFQYSTSEGVEKESDYPYQAVDSTCGYDATKIVYKLSGYTRVTSGSESALQQAVAIRFQQACYIILDRVPQEQTTKGPVSTSVNADYFQLYAGGVLDEASCSQTVTHGVLIVGYGTEDGVDYWLIKNSWGATWGENGYLKMARNKSGQCGIDLYAVYPVI</sequence>
<dbReference type="Gene3D" id="3.90.70.10">
    <property type="entry name" value="Cysteine proteinases"/>
    <property type="match status" value="3"/>
</dbReference>
<feature type="domain" description="Cathepsin propeptide inhibitor" evidence="8">
    <location>
        <begin position="159"/>
        <end position="215"/>
    </location>
</feature>
<dbReference type="PANTHER" id="PTHR12411">
    <property type="entry name" value="CYSTEINE PROTEASE FAMILY C1-RELATED"/>
    <property type="match status" value="1"/>
</dbReference>
<dbReference type="SMART" id="SM00848">
    <property type="entry name" value="Inhibitor_I29"/>
    <property type="match status" value="1"/>
</dbReference>
<feature type="domain" description="Peptidase C1A papain C-terminal" evidence="7">
    <location>
        <begin position="2"/>
        <end position="159"/>
    </location>
</feature>
<dbReference type="InterPro" id="IPR000169">
    <property type="entry name" value="Pept_cys_AS"/>
</dbReference>